<dbReference type="Pfam" id="PF00179">
    <property type="entry name" value="UQ_con"/>
    <property type="match status" value="1"/>
</dbReference>
<sequence length="662" mass="73615">MDSASTAISVPGKTKKRAFSEASSVDLDVVEISPPPVNRSAKSKDLKMKGVQNQEIIDVDMDENYGNIYPEGKTGNKYKGKRAARINTVGAHSTSNSGSVYGDLYSVKSSAPGSQNIVNLDDFESDLSYLDDNHPGVEAPVSWFPGPTQHRSTLAFAENSNESMLRIKPSDKEFLPILESSHSLWSVDPQRRKSTTSSSFMETLVHGVSQPHKKGPSSLWSAAENGQTNGWPFHNEAIFGDASIQGPHNPPDFTGQYYTATYGGTYFHSNTNKTVGDEGFASGPHMHTSNEAYSINANGFNLNSSVFPENSLKAGYEPYVQSFTIQNSTSALESPFGSSFRSHKIAADLGTRSGSSSKRKESATPKQVDEDNILKKFREFKKFDIVEDPSDNHYVNKKTPVKQPSSWSKKIQQEWKILEKDLPDTIFVRAYESRMDLLRAVIVGAEGTPYHDGLFFFDVFFPHNYPNVPPHVYYNSRGLRLNPNLYANGKVCLSLLNTWRGGQKERWIPKSSTMLQVLVSIQGLILNAKPYFNEPGWEHQSGTPGGEVKSQHYNETTFILSLKTMVFTLRKQPKYFEDFILGHFFKHARKILVSCKAYLEGAQVGCLVSGVQDVDEGDKSCSSDFRSSLRQYIYQVVDAFTRIGVKDCADLIPPAKSGNRKT</sequence>
<dbReference type="InterPro" id="IPR016135">
    <property type="entry name" value="UBQ-conjugating_enzyme/RWD"/>
</dbReference>
<dbReference type="PANTHER" id="PTHR46116">
    <property type="entry name" value="(E3-INDEPENDENT) E2 UBIQUITIN-CONJUGATING ENZYME"/>
    <property type="match status" value="1"/>
</dbReference>
<dbReference type="CDD" id="cd23837">
    <property type="entry name" value="UBCc_UBE2O"/>
    <property type="match status" value="1"/>
</dbReference>
<evidence type="ECO:0000256" key="1">
    <source>
        <dbReference type="ARBA" id="ARBA00012486"/>
    </source>
</evidence>
<feature type="domain" description="UBC core" evidence="7">
    <location>
        <begin position="406"/>
        <end position="566"/>
    </location>
</feature>
<dbReference type="PANTHER" id="PTHR46116:SF41">
    <property type="entry name" value="UBIQUITIN-CONJUGATING ENZYME E2 25-RELATED"/>
    <property type="match status" value="1"/>
</dbReference>
<dbReference type="KEGG" id="dcr:108227122"/>
<feature type="region of interest" description="Disordered" evidence="6">
    <location>
        <begin position="348"/>
        <end position="368"/>
    </location>
</feature>
<dbReference type="AlphaFoldDB" id="A0AAF0XDA3"/>
<reference evidence="8" key="1">
    <citation type="journal article" date="2016" name="Nat. Genet.">
        <title>A high-quality carrot genome assembly provides new insights into carotenoid accumulation and asterid genome evolution.</title>
        <authorList>
            <person name="Iorizzo M."/>
            <person name="Ellison S."/>
            <person name="Senalik D."/>
            <person name="Zeng P."/>
            <person name="Satapoomin P."/>
            <person name="Huang J."/>
            <person name="Bowman M."/>
            <person name="Iovene M."/>
            <person name="Sanseverino W."/>
            <person name="Cavagnaro P."/>
            <person name="Yildiz M."/>
            <person name="Macko-Podgorni A."/>
            <person name="Moranska E."/>
            <person name="Grzebelus E."/>
            <person name="Grzebelus D."/>
            <person name="Ashrafi H."/>
            <person name="Zheng Z."/>
            <person name="Cheng S."/>
            <person name="Spooner D."/>
            <person name="Van Deynze A."/>
            <person name="Simon P."/>
        </authorList>
    </citation>
    <scope>NUCLEOTIDE SEQUENCE</scope>
    <source>
        <tissue evidence="8">Leaf</tissue>
    </source>
</reference>
<evidence type="ECO:0000256" key="4">
    <source>
        <dbReference type="ARBA" id="ARBA00022786"/>
    </source>
</evidence>
<dbReference type="Gene3D" id="3.10.110.10">
    <property type="entry name" value="Ubiquitin Conjugating Enzyme"/>
    <property type="match status" value="1"/>
</dbReference>
<keyword evidence="4" id="KW-0833">Ubl conjugation pathway</keyword>
<dbReference type="SMART" id="SM00212">
    <property type="entry name" value="UBCc"/>
    <property type="match status" value="1"/>
</dbReference>
<dbReference type="InterPro" id="IPR000608">
    <property type="entry name" value="UBC"/>
</dbReference>
<proteinExistence type="predicted"/>
<protein>
    <recommendedName>
        <fullName evidence="1">E2 ubiquitin-conjugating enzyme</fullName>
        <ecNumber evidence="1">2.3.2.23</ecNumber>
    </recommendedName>
</protein>
<evidence type="ECO:0000256" key="5">
    <source>
        <dbReference type="ARBA" id="ARBA00022840"/>
    </source>
</evidence>
<dbReference type="EC" id="2.3.2.23" evidence="1"/>
<organism evidence="8 9">
    <name type="scientific">Daucus carota subsp. sativus</name>
    <name type="common">Carrot</name>
    <dbReference type="NCBI Taxonomy" id="79200"/>
    <lineage>
        <taxon>Eukaryota</taxon>
        <taxon>Viridiplantae</taxon>
        <taxon>Streptophyta</taxon>
        <taxon>Embryophyta</taxon>
        <taxon>Tracheophyta</taxon>
        <taxon>Spermatophyta</taxon>
        <taxon>Magnoliopsida</taxon>
        <taxon>eudicotyledons</taxon>
        <taxon>Gunneridae</taxon>
        <taxon>Pentapetalae</taxon>
        <taxon>asterids</taxon>
        <taxon>campanulids</taxon>
        <taxon>Apiales</taxon>
        <taxon>Apiaceae</taxon>
        <taxon>Apioideae</taxon>
        <taxon>Scandiceae</taxon>
        <taxon>Daucinae</taxon>
        <taxon>Daucus</taxon>
        <taxon>Daucus sect. Daucus</taxon>
    </lineage>
</organism>
<keyword evidence="5" id="KW-0067">ATP-binding</keyword>
<dbReference type="FunFam" id="3.10.110.10:FF:000028">
    <property type="entry name" value="Probable ubiquitin-conjugating enzyme E2 23"/>
    <property type="match status" value="1"/>
</dbReference>
<dbReference type="EMBL" id="CP093348">
    <property type="protein sequence ID" value="WOH05925.1"/>
    <property type="molecule type" value="Genomic_DNA"/>
</dbReference>
<name>A0AAF0XDA3_DAUCS</name>
<dbReference type="GO" id="GO:0005524">
    <property type="term" value="F:ATP binding"/>
    <property type="evidence" value="ECO:0007669"/>
    <property type="project" value="UniProtKB-KW"/>
</dbReference>
<accession>A0AAF0XDA3</accession>
<keyword evidence="2" id="KW-0808">Transferase</keyword>
<gene>
    <name evidence="8" type="ORF">DCAR_0625348</name>
</gene>
<dbReference type="PROSITE" id="PS50127">
    <property type="entry name" value="UBC_2"/>
    <property type="match status" value="1"/>
</dbReference>
<feature type="compositionally biased region" description="Basic and acidic residues" evidence="6">
    <location>
        <begin position="358"/>
        <end position="368"/>
    </location>
</feature>
<dbReference type="Proteomes" id="UP000077755">
    <property type="component" value="Chromosome 6"/>
</dbReference>
<evidence type="ECO:0000256" key="2">
    <source>
        <dbReference type="ARBA" id="ARBA00022679"/>
    </source>
</evidence>
<feature type="region of interest" description="Disordered" evidence="6">
    <location>
        <begin position="1"/>
        <end position="24"/>
    </location>
</feature>
<keyword evidence="3" id="KW-0547">Nucleotide-binding</keyword>
<evidence type="ECO:0000313" key="9">
    <source>
        <dbReference type="Proteomes" id="UP000077755"/>
    </source>
</evidence>
<dbReference type="GO" id="GO:0061631">
    <property type="term" value="F:ubiquitin conjugating enzyme activity"/>
    <property type="evidence" value="ECO:0007669"/>
    <property type="project" value="UniProtKB-EC"/>
</dbReference>
<evidence type="ECO:0000259" key="7">
    <source>
        <dbReference type="PROSITE" id="PS50127"/>
    </source>
</evidence>
<evidence type="ECO:0000313" key="8">
    <source>
        <dbReference type="EMBL" id="WOH05925.1"/>
    </source>
</evidence>
<keyword evidence="9" id="KW-1185">Reference proteome</keyword>
<dbReference type="SUPFAM" id="SSF54495">
    <property type="entry name" value="UBC-like"/>
    <property type="match status" value="1"/>
</dbReference>
<evidence type="ECO:0000256" key="6">
    <source>
        <dbReference type="SAM" id="MobiDB-lite"/>
    </source>
</evidence>
<evidence type="ECO:0000256" key="3">
    <source>
        <dbReference type="ARBA" id="ARBA00022741"/>
    </source>
</evidence>
<reference evidence="8" key="2">
    <citation type="submission" date="2022-03" db="EMBL/GenBank/DDBJ databases">
        <title>Draft title - Genomic analysis of global carrot germplasm unveils the trajectory of domestication and the origin of high carotenoid orange carrot.</title>
        <authorList>
            <person name="Iorizzo M."/>
            <person name="Ellison S."/>
            <person name="Senalik D."/>
            <person name="Macko-Podgorni A."/>
            <person name="Grzebelus D."/>
            <person name="Bostan H."/>
            <person name="Rolling W."/>
            <person name="Curaba J."/>
            <person name="Simon P."/>
        </authorList>
    </citation>
    <scope>NUCLEOTIDE SEQUENCE</scope>
    <source>
        <tissue evidence="8">Leaf</tissue>
    </source>
</reference>